<dbReference type="EMBL" id="CM056813">
    <property type="protein sequence ID" value="KAJ8641815.1"/>
    <property type="molecule type" value="Genomic_DNA"/>
</dbReference>
<dbReference type="Proteomes" id="UP001234297">
    <property type="component" value="Chromosome 5"/>
</dbReference>
<comment type="caution">
    <text evidence="1">The sequence shown here is derived from an EMBL/GenBank/DDBJ whole genome shotgun (WGS) entry which is preliminary data.</text>
</comment>
<organism evidence="1 2">
    <name type="scientific">Persea americana</name>
    <name type="common">Avocado</name>
    <dbReference type="NCBI Taxonomy" id="3435"/>
    <lineage>
        <taxon>Eukaryota</taxon>
        <taxon>Viridiplantae</taxon>
        <taxon>Streptophyta</taxon>
        <taxon>Embryophyta</taxon>
        <taxon>Tracheophyta</taxon>
        <taxon>Spermatophyta</taxon>
        <taxon>Magnoliopsida</taxon>
        <taxon>Magnoliidae</taxon>
        <taxon>Laurales</taxon>
        <taxon>Lauraceae</taxon>
        <taxon>Persea</taxon>
    </lineage>
</organism>
<evidence type="ECO:0000313" key="2">
    <source>
        <dbReference type="Proteomes" id="UP001234297"/>
    </source>
</evidence>
<evidence type="ECO:0000313" key="1">
    <source>
        <dbReference type="EMBL" id="KAJ8641815.1"/>
    </source>
</evidence>
<proteinExistence type="predicted"/>
<keyword evidence="2" id="KW-1185">Reference proteome</keyword>
<gene>
    <name evidence="1" type="ORF">MRB53_018509</name>
</gene>
<accession>A0ACC2M845</accession>
<name>A0ACC2M845_PERAE</name>
<protein>
    <submittedName>
        <fullName evidence="1">Uncharacterized protein</fullName>
    </submittedName>
</protein>
<sequence>MVVSSARWASTRIITGTILGGILGFYVMHRLELRHKERMQERLLKYEMEKKKREGDLEKEASGETEIVETLVCKCNGL</sequence>
<reference evidence="1 2" key="1">
    <citation type="journal article" date="2022" name="Hortic Res">
        <title>A haplotype resolved chromosomal level avocado genome allows analysis of novel avocado genes.</title>
        <authorList>
            <person name="Nath O."/>
            <person name="Fletcher S.J."/>
            <person name="Hayward A."/>
            <person name="Shaw L.M."/>
            <person name="Masouleh A.K."/>
            <person name="Furtado A."/>
            <person name="Henry R.J."/>
            <person name="Mitter N."/>
        </authorList>
    </citation>
    <scope>NUCLEOTIDE SEQUENCE [LARGE SCALE GENOMIC DNA]</scope>
    <source>
        <strain evidence="2">cv. Hass</strain>
    </source>
</reference>